<sequence>MGLPWCRQQPWVDRTQSRLGSGSCPRPLRVSVGGSPSPQCCTGGAGPKFGELQDALPLGAQGPGQLVSQLWLRALQPSHWSPSLPREGPLTRGLLSPAVTGPLSAGACPAPPPPPPPPLVGITFPACRGWMPAPSWAARSPGSFEHTGLLGKLVLKSSPGDSEPQLASPGPQGPFLPEMDSSGPGEARRAPPQWLRSRSSPLQASRGGGGGGGEGGAARGGSIADAQGGLAGPQCPVGRPWVLLASQERT</sequence>
<reference evidence="2 3" key="1">
    <citation type="journal article" date="2020" name="Nature">
        <title>Six reference-quality genomes reveal evolution of bat adaptations.</title>
        <authorList>
            <person name="Jebb D."/>
            <person name="Huang Z."/>
            <person name="Pippel M."/>
            <person name="Hughes G.M."/>
            <person name="Lavrichenko K."/>
            <person name="Devanna P."/>
            <person name="Winkler S."/>
            <person name="Jermiin L.S."/>
            <person name="Skirmuntt E.C."/>
            <person name="Katzourakis A."/>
            <person name="Burkitt-Gray L."/>
            <person name="Ray D.A."/>
            <person name="Sullivan K.A.M."/>
            <person name="Roscito J.G."/>
            <person name="Kirilenko B.M."/>
            <person name="Davalos L.M."/>
            <person name="Corthals A.P."/>
            <person name="Power M.L."/>
            <person name="Jones G."/>
            <person name="Ransome R.D."/>
            <person name="Dechmann D.K.N."/>
            <person name="Locatelli A.G."/>
            <person name="Puechmaille S.J."/>
            <person name="Fedrigo O."/>
            <person name="Jarvis E.D."/>
            <person name="Hiller M."/>
            <person name="Vernes S.C."/>
            <person name="Myers E.W."/>
            <person name="Teeling E.C."/>
        </authorList>
    </citation>
    <scope>NUCLEOTIDE SEQUENCE [LARGE SCALE GENOMIC DNA]</scope>
    <source>
        <strain evidence="2">MMyoMyo1</strain>
        <tissue evidence="2">Flight muscle</tissue>
    </source>
</reference>
<gene>
    <name evidence="2" type="ORF">mMyoMyo1_009034</name>
</gene>
<protein>
    <submittedName>
        <fullName evidence="2">Uncharacterized protein</fullName>
    </submittedName>
</protein>
<evidence type="ECO:0000256" key="1">
    <source>
        <dbReference type="SAM" id="MobiDB-lite"/>
    </source>
</evidence>
<name>A0A7J7TJJ6_MYOMY</name>
<feature type="compositionally biased region" description="Gly residues" evidence="1">
    <location>
        <begin position="206"/>
        <end position="219"/>
    </location>
</feature>
<feature type="region of interest" description="Disordered" evidence="1">
    <location>
        <begin position="154"/>
        <end position="237"/>
    </location>
</feature>
<accession>A0A7J7TJJ6</accession>
<dbReference type="Proteomes" id="UP000527355">
    <property type="component" value="Unassembled WGS sequence"/>
</dbReference>
<comment type="caution">
    <text evidence="2">The sequence shown here is derived from an EMBL/GenBank/DDBJ whole genome shotgun (WGS) entry which is preliminary data.</text>
</comment>
<dbReference type="AlphaFoldDB" id="A0A7J7TJJ6"/>
<evidence type="ECO:0000313" key="2">
    <source>
        <dbReference type="EMBL" id="KAF6300553.1"/>
    </source>
</evidence>
<keyword evidence="3" id="KW-1185">Reference proteome</keyword>
<evidence type="ECO:0000313" key="3">
    <source>
        <dbReference type="Proteomes" id="UP000527355"/>
    </source>
</evidence>
<organism evidence="2 3">
    <name type="scientific">Myotis myotis</name>
    <name type="common">Greater mouse-eared bat</name>
    <name type="synonym">Vespertilio myotis</name>
    <dbReference type="NCBI Taxonomy" id="51298"/>
    <lineage>
        <taxon>Eukaryota</taxon>
        <taxon>Metazoa</taxon>
        <taxon>Chordata</taxon>
        <taxon>Craniata</taxon>
        <taxon>Vertebrata</taxon>
        <taxon>Euteleostomi</taxon>
        <taxon>Mammalia</taxon>
        <taxon>Eutheria</taxon>
        <taxon>Laurasiatheria</taxon>
        <taxon>Chiroptera</taxon>
        <taxon>Yangochiroptera</taxon>
        <taxon>Vespertilionidae</taxon>
        <taxon>Myotis</taxon>
    </lineage>
</organism>
<dbReference type="EMBL" id="JABWUV010000016">
    <property type="protein sequence ID" value="KAF6300553.1"/>
    <property type="molecule type" value="Genomic_DNA"/>
</dbReference>
<proteinExistence type="predicted"/>